<evidence type="ECO:0000313" key="1">
    <source>
        <dbReference type="EMBL" id="MDQ0225796.1"/>
    </source>
</evidence>
<name>A0ABT9Z0M0_9BACI</name>
<protein>
    <submittedName>
        <fullName evidence="1">Uncharacterized protein</fullName>
    </submittedName>
</protein>
<accession>A0ABT9Z0M0</accession>
<comment type="caution">
    <text evidence="1">The sequence shown here is derived from an EMBL/GenBank/DDBJ whole genome shotgun (WGS) entry which is preliminary data.</text>
</comment>
<reference evidence="1 2" key="1">
    <citation type="submission" date="2023-07" db="EMBL/GenBank/DDBJ databases">
        <title>Genomic Encyclopedia of Type Strains, Phase IV (KMG-IV): sequencing the most valuable type-strain genomes for metagenomic binning, comparative biology and taxonomic classification.</title>
        <authorList>
            <person name="Goeker M."/>
        </authorList>
    </citation>
    <scope>NUCLEOTIDE SEQUENCE [LARGE SCALE GENOMIC DNA]</scope>
    <source>
        <strain evidence="1 2">DSM 17723</strain>
    </source>
</reference>
<dbReference type="EMBL" id="JAUSTZ010000003">
    <property type="protein sequence ID" value="MDQ0225796.1"/>
    <property type="molecule type" value="Genomic_DNA"/>
</dbReference>
<sequence length="35" mass="4125">MPLIKVYMKSRQDIDKKDIAHSLRDKLQTILKIKG</sequence>
<proteinExistence type="predicted"/>
<keyword evidence="2" id="KW-1185">Reference proteome</keyword>
<gene>
    <name evidence="1" type="ORF">J2S02_002140</name>
</gene>
<organism evidence="1 2">
    <name type="scientific">Metabacillus niabensis</name>
    <dbReference type="NCBI Taxonomy" id="324854"/>
    <lineage>
        <taxon>Bacteria</taxon>
        <taxon>Bacillati</taxon>
        <taxon>Bacillota</taxon>
        <taxon>Bacilli</taxon>
        <taxon>Bacillales</taxon>
        <taxon>Bacillaceae</taxon>
        <taxon>Metabacillus</taxon>
    </lineage>
</organism>
<evidence type="ECO:0000313" key="2">
    <source>
        <dbReference type="Proteomes" id="UP001232245"/>
    </source>
</evidence>
<dbReference type="Proteomes" id="UP001232245">
    <property type="component" value="Unassembled WGS sequence"/>
</dbReference>